<name>A0A448X5W8_9PLAT</name>
<organism evidence="2 3">
    <name type="scientific">Protopolystoma xenopodis</name>
    <dbReference type="NCBI Taxonomy" id="117903"/>
    <lineage>
        <taxon>Eukaryota</taxon>
        <taxon>Metazoa</taxon>
        <taxon>Spiralia</taxon>
        <taxon>Lophotrochozoa</taxon>
        <taxon>Platyhelminthes</taxon>
        <taxon>Monogenea</taxon>
        <taxon>Polyopisthocotylea</taxon>
        <taxon>Polystomatidea</taxon>
        <taxon>Polystomatidae</taxon>
        <taxon>Protopolystoma</taxon>
    </lineage>
</organism>
<protein>
    <submittedName>
        <fullName evidence="2">Uncharacterized protein</fullName>
    </submittedName>
</protein>
<evidence type="ECO:0000313" key="3">
    <source>
        <dbReference type="Proteomes" id="UP000784294"/>
    </source>
</evidence>
<proteinExistence type="predicted"/>
<evidence type="ECO:0000313" key="2">
    <source>
        <dbReference type="EMBL" id="VEL28969.1"/>
    </source>
</evidence>
<reference evidence="2" key="1">
    <citation type="submission" date="2018-11" db="EMBL/GenBank/DDBJ databases">
        <authorList>
            <consortium name="Pathogen Informatics"/>
        </authorList>
    </citation>
    <scope>NUCLEOTIDE SEQUENCE</scope>
</reference>
<sequence>MSVAVHTNLASVTSPERLAVLGAGRKLLVCIRLDGYTPVCVCVCICVRSVWKIEGEAGEEINRPTYIRNAAWAWTPDSRDRDTTIQTDRQTDIHTNTRDRKSGPVGQQLELCLEPTPLPDTTSSGEEATVCVVKLMCPRKLVKVAFQRQHSHEPELRYWLGAEEEVKATTLAPVWAKSGLAPNCWW</sequence>
<dbReference type="Proteomes" id="UP000784294">
    <property type="component" value="Unassembled WGS sequence"/>
</dbReference>
<comment type="caution">
    <text evidence="2">The sequence shown here is derived from an EMBL/GenBank/DDBJ whole genome shotgun (WGS) entry which is preliminary data.</text>
</comment>
<evidence type="ECO:0000256" key="1">
    <source>
        <dbReference type="SAM" id="MobiDB-lite"/>
    </source>
</evidence>
<dbReference type="EMBL" id="CAAALY010099172">
    <property type="protein sequence ID" value="VEL28969.1"/>
    <property type="molecule type" value="Genomic_DNA"/>
</dbReference>
<keyword evidence="3" id="KW-1185">Reference proteome</keyword>
<feature type="region of interest" description="Disordered" evidence="1">
    <location>
        <begin position="79"/>
        <end position="103"/>
    </location>
</feature>
<accession>A0A448X5W8</accession>
<dbReference type="AlphaFoldDB" id="A0A448X5W8"/>
<feature type="compositionally biased region" description="Basic and acidic residues" evidence="1">
    <location>
        <begin position="79"/>
        <end position="102"/>
    </location>
</feature>
<gene>
    <name evidence="2" type="ORF">PXEA_LOCUS22409</name>
</gene>